<gene>
    <name evidence="10 14" type="primary">topA</name>
    <name evidence="14" type="ORF">GCM10010964_38170</name>
</gene>
<feature type="region of interest" description="Disordered" evidence="11">
    <location>
        <begin position="687"/>
        <end position="706"/>
    </location>
</feature>
<evidence type="ECO:0000256" key="4">
    <source>
        <dbReference type="ARBA" id="ARBA00022771"/>
    </source>
</evidence>
<dbReference type="HAMAP" id="MF_00952">
    <property type="entry name" value="Topoisom_1_prok"/>
    <property type="match status" value="1"/>
</dbReference>
<dbReference type="Gene3D" id="1.10.290.10">
    <property type="entry name" value="Topoisomerase I, domain 4"/>
    <property type="match status" value="1"/>
</dbReference>
<feature type="site" description="Interaction with DNA" evidence="10">
    <location>
        <position position="143"/>
    </location>
</feature>
<dbReference type="InterPro" id="IPR003601">
    <property type="entry name" value="Topo_IA_2"/>
</dbReference>
<dbReference type="SMART" id="SM00436">
    <property type="entry name" value="TOP1Bc"/>
    <property type="match status" value="1"/>
</dbReference>
<feature type="site" description="Interaction with DNA" evidence="10">
    <location>
        <position position="142"/>
    </location>
</feature>
<dbReference type="InterPro" id="IPR003602">
    <property type="entry name" value="Topo_IA_DNA-bd_dom"/>
</dbReference>
<dbReference type="Pfam" id="PF01751">
    <property type="entry name" value="Toprim"/>
    <property type="match status" value="1"/>
</dbReference>
<dbReference type="GO" id="GO:0006265">
    <property type="term" value="P:DNA topological change"/>
    <property type="evidence" value="ECO:0007669"/>
    <property type="project" value="UniProtKB-UniRule"/>
</dbReference>
<dbReference type="InterPro" id="IPR023405">
    <property type="entry name" value="Topo_IA_core_domain"/>
</dbReference>
<dbReference type="PANTHER" id="PTHR42785">
    <property type="entry name" value="DNA TOPOISOMERASE, TYPE IA, CORE"/>
    <property type="match status" value="1"/>
</dbReference>
<dbReference type="Pfam" id="PF01131">
    <property type="entry name" value="Topoisom_bac"/>
    <property type="match status" value="1"/>
</dbReference>
<evidence type="ECO:0000256" key="5">
    <source>
        <dbReference type="ARBA" id="ARBA00022833"/>
    </source>
</evidence>
<feature type="active site" description="O-(5'-phospho-DNA)-tyrosine intermediate" evidence="10">
    <location>
        <position position="304"/>
    </location>
</feature>
<evidence type="ECO:0000256" key="7">
    <source>
        <dbReference type="ARBA" id="ARBA00023029"/>
    </source>
</evidence>
<reference evidence="14 15" key="1">
    <citation type="journal article" date="2014" name="Int. J. Syst. Evol. Microbiol.">
        <title>Complete genome sequence of Corynebacterium casei LMG S-19264T (=DSM 44701T), isolated from a smear-ripened cheese.</title>
        <authorList>
            <consortium name="US DOE Joint Genome Institute (JGI-PGF)"/>
            <person name="Walter F."/>
            <person name="Albersmeier A."/>
            <person name="Kalinowski J."/>
            <person name="Ruckert C."/>
        </authorList>
    </citation>
    <scope>NUCLEOTIDE SEQUENCE [LARGE SCALE GENOMIC DNA]</scope>
    <source>
        <strain evidence="14 15">CGMCC 1.16330</strain>
    </source>
</reference>
<evidence type="ECO:0000259" key="13">
    <source>
        <dbReference type="PROSITE" id="PS52039"/>
    </source>
</evidence>
<dbReference type="CDD" id="cd03363">
    <property type="entry name" value="TOPRIM_TopoIA_TopoI"/>
    <property type="match status" value="1"/>
</dbReference>
<dbReference type="PROSITE" id="PS52039">
    <property type="entry name" value="TOPO_IA_2"/>
    <property type="match status" value="1"/>
</dbReference>
<dbReference type="GO" id="GO:0005694">
    <property type="term" value="C:chromosome"/>
    <property type="evidence" value="ECO:0007669"/>
    <property type="project" value="InterPro"/>
</dbReference>
<feature type="region of interest" description="Interaction with DNA" evidence="10">
    <location>
        <begin position="166"/>
        <end position="171"/>
    </location>
</feature>
<evidence type="ECO:0000313" key="15">
    <source>
        <dbReference type="Proteomes" id="UP000597507"/>
    </source>
</evidence>
<evidence type="ECO:0000256" key="9">
    <source>
        <dbReference type="ARBA" id="ARBA00023235"/>
    </source>
</evidence>
<dbReference type="Gene3D" id="3.30.65.10">
    <property type="entry name" value="Bacterial Topoisomerase I, domain 1"/>
    <property type="match status" value="1"/>
</dbReference>
<dbReference type="InterPro" id="IPR025589">
    <property type="entry name" value="Toprim_C_rpt"/>
</dbReference>
<evidence type="ECO:0000313" key="14">
    <source>
        <dbReference type="EMBL" id="GGG47192.1"/>
    </source>
</evidence>
<dbReference type="Gene3D" id="3.40.50.140">
    <property type="match status" value="1"/>
</dbReference>
<dbReference type="Proteomes" id="UP000597507">
    <property type="component" value="Unassembled WGS sequence"/>
</dbReference>
<keyword evidence="15" id="KW-1185">Reference proteome</keyword>
<keyword evidence="6" id="KW-0460">Magnesium</keyword>
<evidence type="ECO:0000256" key="3">
    <source>
        <dbReference type="ARBA" id="ARBA00022723"/>
    </source>
</evidence>
<dbReference type="PROSITE" id="PS00396">
    <property type="entry name" value="TOPO_IA_1"/>
    <property type="match status" value="1"/>
</dbReference>
<dbReference type="RefSeq" id="WP_188903153.1">
    <property type="nucleotide sequence ID" value="NZ_BMKS01000016.1"/>
</dbReference>
<dbReference type="SMART" id="SM00437">
    <property type="entry name" value="TOP1Ac"/>
    <property type="match status" value="1"/>
</dbReference>
<dbReference type="AlphaFoldDB" id="A0A8J3EEX0"/>
<comment type="caution">
    <text evidence="10">Lacks conserved residue(s) required for the propagation of feature annotation.</text>
</comment>
<keyword evidence="4" id="KW-0863">Zinc-finger</keyword>
<comment type="caution">
    <text evidence="14">The sequence shown here is derived from an EMBL/GenBank/DDBJ whole genome shotgun (WGS) entry which is preliminary data.</text>
</comment>
<feature type="site" description="Interaction with DNA" evidence="10">
    <location>
        <position position="501"/>
    </location>
</feature>
<comment type="subunit">
    <text evidence="10">Monomer.</text>
</comment>
<dbReference type="InterPro" id="IPR013825">
    <property type="entry name" value="Topo_IA_cen_sub2"/>
</dbReference>
<evidence type="ECO:0000256" key="1">
    <source>
        <dbReference type="ARBA" id="ARBA00000213"/>
    </source>
</evidence>
<protein>
    <recommendedName>
        <fullName evidence="10">DNA topoisomerase 1</fullName>
        <ecNumber evidence="10">5.6.2.1</ecNumber>
    </recommendedName>
    <alternativeName>
        <fullName evidence="10">DNA topoisomerase I</fullName>
    </alternativeName>
</protein>
<keyword evidence="7 10" id="KW-0799">Topoisomerase</keyword>
<keyword evidence="8 10" id="KW-0238">DNA-binding</keyword>
<feature type="domain" description="Toprim" evidence="12">
    <location>
        <begin position="2"/>
        <end position="116"/>
    </location>
</feature>
<dbReference type="InterPro" id="IPR013498">
    <property type="entry name" value="Topo_IA_Znf"/>
</dbReference>
<keyword evidence="3" id="KW-0479">Metal-binding</keyword>
<dbReference type="InterPro" id="IPR005733">
    <property type="entry name" value="TopoI_bac-type"/>
</dbReference>
<name>A0A8J3EEX0_9PROT</name>
<organism evidence="14 15">
    <name type="scientific">Caldovatus sediminis</name>
    <dbReference type="NCBI Taxonomy" id="2041189"/>
    <lineage>
        <taxon>Bacteria</taxon>
        <taxon>Pseudomonadati</taxon>
        <taxon>Pseudomonadota</taxon>
        <taxon>Alphaproteobacteria</taxon>
        <taxon>Acetobacterales</taxon>
        <taxon>Roseomonadaceae</taxon>
        <taxon>Caldovatus</taxon>
    </lineage>
</organism>
<feature type="site" description="Interaction with DNA" evidence="10">
    <location>
        <position position="158"/>
    </location>
</feature>
<dbReference type="GO" id="GO:0003917">
    <property type="term" value="F:DNA topoisomerase type I (single strand cut, ATP-independent) activity"/>
    <property type="evidence" value="ECO:0007669"/>
    <property type="project" value="UniProtKB-UniRule"/>
</dbReference>
<dbReference type="Gene3D" id="2.70.20.10">
    <property type="entry name" value="Topoisomerase I, domain 3"/>
    <property type="match status" value="1"/>
</dbReference>
<evidence type="ECO:0000256" key="10">
    <source>
        <dbReference type="HAMAP-Rule" id="MF_00952"/>
    </source>
</evidence>
<evidence type="ECO:0000259" key="12">
    <source>
        <dbReference type="PROSITE" id="PS50880"/>
    </source>
</evidence>
<dbReference type="PROSITE" id="PS50880">
    <property type="entry name" value="TOPRIM"/>
    <property type="match status" value="1"/>
</dbReference>
<dbReference type="Pfam" id="PF13368">
    <property type="entry name" value="Toprim_C_rpt"/>
    <property type="match status" value="3"/>
</dbReference>
<keyword evidence="5" id="KW-0862">Zinc</keyword>
<dbReference type="GO" id="GO:0008270">
    <property type="term" value="F:zinc ion binding"/>
    <property type="evidence" value="ECO:0007669"/>
    <property type="project" value="UniProtKB-KW"/>
</dbReference>
<feature type="site" description="Interaction with DNA" evidence="10">
    <location>
        <position position="306"/>
    </location>
</feature>
<evidence type="ECO:0000256" key="2">
    <source>
        <dbReference type="ARBA" id="ARBA00009446"/>
    </source>
</evidence>
<proteinExistence type="inferred from homology"/>
<dbReference type="InterPro" id="IPR013824">
    <property type="entry name" value="Topo_IA_cen_sub1"/>
</dbReference>
<comment type="catalytic activity">
    <reaction evidence="1 10">
        <text>ATP-independent breakage of single-stranded DNA, followed by passage and rejoining.</text>
        <dbReference type="EC" id="5.6.2.1"/>
    </reaction>
</comment>
<accession>A0A8J3EEX0</accession>
<evidence type="ECO:0000256" key="11">
    <source>
        <dbReference type="SAM" id="MobiDB-lite"/>
    </source>
</evidence>
<keyword evidence="9 10" id="KW-0413">Isomerase</keyword>
<dbReference type="InterPro" id="IPR013497">
    <property type="entry name" value="Topo_IA_cen"/>
</dbReference>
<dbReference type="GO" id="GO:0003677">
    <property type="term" value="F:DNA binding"/>
    <property type="evidence" value="ECO:0007669"/>
    <property type="project" value="UniProtKB-KW"/>
</dbReference>
<feature type="compositionally biased region" description="Low complexity" evidence="11">
    <location>
        <begin position="876"/>
        <end position="895"/>
    </location>
</feature>
<dbReference type="PANTHER" id="PTHR42785:SF1">
    <property type="entry name" value="DNA TOPOISOMERASE"/>
    <property type="match status" value="1"/>
</dbReference>
<dbReference type="InterPro" id="IPR028612">
    <property type="entry name" value="Topoisom_1_IA"/>
</dbReference>
<sequence>MPDVVVVESPAKAKTINKYLGRDVTVLASLGHVRDLPARDGSVRPEEDFAMDWEAEARGERQVNEIARALRGARRLYLATDPDREGEAISWHVREMLARKGALKGIEVRRITFNEITKRAVQQAFANPRDLDEPLIDAYLARRALDYLVGFTLSPVLWRKLPGSRSAGRVQSVALRLICEREAEIEAFRAREYWTVEARFTTPLGAPFTARLTHLDGRRLEQFDLPDEAAAMRAKAAVEAGEFSVLSVERKRVRRNPPPPFTTSTLQQEAARKLGFHAQQTMRIAQQLYEGVDIGGEAVGLITYMRTDGVQMAREALSAIRDHVRGAFGPDYLPAAPREYASRAKNAQEAHEAIRPTDVARRPEDVARFLTDQQRRLYELIWKRAVASQMQSTELDQTTVEIADRSGRTRLRATGSVVAFDGFLRLYHEDVDDAAAEDEEGRTLPPMAERDPLRRGEVTALRHFTQPPPRYSEASLVKKLEELGIGRPSTYASILQTLQDRQYVRLERRRFVPEDRGRLVTSFLTRFFERYVDTGFTAALEEQLDDISGGRAHWKAVMRAFWEEFSKAVDATRDLKISDVIEALDEELGPHFFPAREDGTDPRACPACGAGRLGLRLGRSGAFIGCSNYPECRYTRPLAVPGAEGETDGTALAEGQRELGTDPATGQAVTLRRGPYGLYVQLGEETEDAKGRKVKPRRASLPRGMDPDTLTLERALGLLSLPRVVGVHPETREEIHAAIGRFGPYVKMGNTYKSLDADDDVLSIGLNRAVALLAEAKPRGRALGNHPKDGEPVEVRRGRFGPFVQHGRRVASLPRGVDFDAVTLDQAVALLAEKGKELKPKGAARRGDAAGRAKAGSAGGDGDARGKAAAPRRRAAAAGGARQAAASAAPSGSPAARPPPAATRKAGAKKASARPAAGKARAAPKEAR</sequence>
<feature type="site" description="Interaction with DNA" evidence="10">
    <location>
        <position position="32"/>
    </location>
</feature>
<dbReference type="Gene3D" id="1.10.460.10">
    <property type="entry name" value="Topoisomerase I, domain 2"/>
    <property type="match status" value="1"/>
</dbReference>
<dbReference type="InterPro" id="IPR023406">
    <property type="entry name" value="Topo_IA_AS"/>
</dbReference>
<dbReference type="PRINTS" id="PR00417">
    <property type="entry name" value="PRTPISMRASEI"/>
</dbReference>
<dbReference type="CDD" id="cd00186">
    <property type="entry name" value="TOP1Ac"/>
    <property type="match status" value="1"/>
</dbReference>
<dbReference type="NCBIfam" id="TIGR01051">
    <property type="entry name" value="topA_bact"/>
    <property type="match status" value="1"/>
</dbReference>
<dbReference type="InterPro" id="IPR034149">
    <property type="entry name" value="TOPRIM_TopoI"/>
</dbReference>
<dbReference type="SMART" id="SM00493">
    <property type="entry name" value="TOPRIM"/>
    <property type="match status" value="1"/>
</dbReference>
<feature type="compositionally biased region" description="Basic and acidic residues" evidence="11">
    <location>
        <begin position="839"/>
        <end position="851"/>
    </location>
</feature>
<dbReference type="InterPro" id="IPR006171">
    <property type="entry name" value="TOPRIM_dom"/>
</dbReference>
<comment type="function">
    <text evidence="10">Releases the supercoiling and torsional tension of DNA, which is introduced during the DNA replication and transcription, by transiently cleaving and rejoining one strand of the DNA duplex. Introduces a single-strand break via transesterification at a target site in duplex DNA. The scissile phosphodiester is attacked by the catalytic tyrosine of the enzyme, resulting in the formation of a DNA-(5'-phosphotyrosyl)-enzyme intermediate and the expulsion of a 3'-OH DNA strand. The free DNA strand then undergoes passage around the unbroken strand, thus removing DNA supercoils. Finally, in the religation step, the DNA 3'-OH attacks the covalent intermediate to expel the active-site tyrosine and restore the DNA phosphodiester backbone.</text>
</comment>
<evidence type="ECO:0000256" key="6">
    <source>
        <dbReference type="ARBA" id="ARBA00022842"/>
    </source>
</evidence>
<feature type="site" description="Interaction with DNA" evidence="10">
    <location>
        <position position="146"/>
    </location>
</feature>
<dbReference type="SUPFAM" id="SSF57783">
    <property type="entry name" value="Zinc beta-ribbon"/>
    <property type="match status" value="1"/>
</dbReference>
<dbReference type="InterPro" id="IPR013826">
    <property type="entry name" value="Topo_IA_cen_sub3"/>
</dbReference>
<dbReference type="Pfam" id="PF01396">
    <property type="entry name" value="Zn_ribbon_Top1"/>
    <property type="match status" value="1"/>
</dbReference>
<comment type="similarity">
    <text evidence="2 10">Belongs to the type IA topoisomerase family.</text>
</comment>
<dbReference type="EMBL" id="BMKS01000016">
    <property type="protein sequence ID" value="GGG47192.1"/>
    <property type="molecule type" value="Genomic_DNA"/>
</dbReference>
<dbReference type="SUPFAM" id="SSF56712">
    <property type="entry name" value="Prokaryotic type I DNA topoisomerase"/>
    <property type="match status" value="1"/>
</dbReference>
<evidence type="ECO:0000256" key="8">
    <source>
        <dbReference type="ARBA" id="ARBA00023125"/>
    </source>
</evidence>
<feature type="region of interest" description="Disordered" evidence="11">
    <location>
        <begin position="839"/>
        <end position="928"/>
    </location>
</feature>
<feature type="domain" description="Topo IA-type catalytic" evidence="13">
    <location>
        <begin position="132"/>
        <end position="569"/>
    </location>
</feature>
<dbReference type="InterPro" id="IPR000380">
    <property type="entry name" value="Topo_IA"/>
</dbReference>
<dbReference type="EC" id="5.6.2.1" evidence="10"/>